<protein>
    <submittedName>
        <fullName evidence="1">Uncharacterized protein</fullName>
    </submittedName>
</protein>
<dbReference type="HOGENOM" id="CLU_3405250_0_0_9"/>
<proteinExistence type="predicted"/>
<dbReference type="Proteomes" id="UP000003577">
    <property type="component" value="Unassembled WGS sequence"/>
</dbReference>
<dbReference type="AlphaFoldDB" id="A5KMI5"/>
<reference evidence="1 2" key="2">
    <citation type="submission" date="2007-04" db="EMBL/GenBank/DDBJ databases">
        <title>Draft genome sequence of Ruminococcus torques (ATCC 27756).</title>
        <authorList>
            <person name="Sudarsanam P."/>
            <person name="Ley R."/>
            <person name="Guruge J."/>
            <person name="Turnbaugh P.J."/>
            <person name="Mahowald M."/>
            <person name="Liep D."/>
            <person name="Gordon J."/>
        </authorList>
    </citation>
    <scope>NUCLEOTIDE SEQUENCE [LARGE SCALE GENOMIC DNA]</scope>
    <source>
        <strain evidence="1 2">ATCC 27756</strain>
    </source>
</reference>
<gene>
    <name evidence="1" type="ORF">RUMTOR_01458</name>
</gene>
<name>A5KMI5_9FIRM</name>
<reference evidence="1 2" key="1">
    <citation type="submission" date="2007-03" db="EMBL/GenBank/DDBJ databases">
        <authorList>
            <person name="Fulton L."/>
            <person name="Clifton S."/>
            <person name="Fulton B."/>
            <person name="Xu J."/>
            <person name="Minx P."/>
            <person name="Pepin K.H."/>
            <person name="Johnson M."/>
            <person name="Thiruvilangam P."/>
            <person name="Bhonagiri V."/>
            <person name="Nash W.E."/>
            <person name="Mardis E.R."/>
            <person name="Wilson R.K."/>
        </authorList>
    </citation>
    <scope>NUCLEOTIDE SEQUENCE [LARGE SCALE GENOMIC DNA]</scope>
    <source>
        <strain evidence="1 2">ATCC 27756</strain>
    </source>
</reference>
<accession>A5KMI5</accession>
<organism evidence="1 2">
    <name type="scientific">[Ruminococcus] torques ATCC 27756</name>
    <dbReference type="NCBI Taxonomy" id="411460"/>
    <lineage>
        <taxon>Bacteria</taxon>
        <taxon>Bacillati</taxon>
        <taxon>Bacillota</taxon>
        <taxon>Clostridia</taxon>
        <taxon>Lachnospirales</taxon>
        <taxon>Lachnospiraceae</taxon>
        <taxon>Mediterraneibacter</taxon>
    </lineage>
</organism>
<comment type="caution">
    <text evidence="1">The sequence shown here is derived from an EMBL/GenBank/DDBJ whole genome shotgun (WGS) entry which is preliminary data.</text>
</comment>
<dbReference type="PaxDb" id="411460-RUMTOR_01458"/>
<evidence type="ECO:0000313" key="1">
    <source>
        <dbReference type="EMBL" id="EDK24401.1"/>
    </source>
</evidence>
<sequence length="30" mass="3212">MVEPAEKAGYNIKLSQQGSQIAGTFSLNDN</sequence>
<dbReference type="EMBL" id="AAVP02000005">
    <property type="protein sequence ID" value="EDK24401.1"/>
    <property type="molecule type" value="Genomic_DNA"/>
</dbReference>
<evidence type="ECO:0000313" key="2">
    <source>
        <dbReference type="Proteomes" id="UP000003577"/>
    </source>
</evidence>